<evidence type="ECO:0000256" key="3">
    <source>
        <dbReference type="ARBA" id="ARBA00022723"/>
    </source>
</evidence>
<organism evidence="13 14">
    <name type="scientific">Fructilactobacillus fructivorans</name>
    <dbReference type="NCBI Taxonomy" id="1614"/>
    <lineage>
        <taxon>Bacteria</taxon>
        <taxon>Bacillati</taxon>
        <taxon>Bacillota</taxon>
        <taxon>Bacilli</taxon>
        <taxon>Lactobacillales</taxon>
        <taxon>Lactobacillaceae</taxon>
        <taxon>Fructilactobacillus</taxon>
    </lineage>
</organism>
<dbReference type="GO" id="GO:0019843">
    <property type="term" value="F:rRNA binding"/>
    <property type="evidence" value="ECO:0007669"/>
    <property type="project" value="UniProtKB-KW"/>
</dbReference>
<evidence type="ECO:0000259" key="12">
    <source>
        <dbReference type="PROSITE" id="PS51721"/>
    </source>
</evidence>
<keyword evidence="2 10" id="KW-0690">Ribosome biogenesis</keyword>
<dbReference type="AlphaFoldDB" id="A0AAE6P135"/>
<dbReference type="SUPFAM" id="SSF50249">
    <property type="entry name" value="Nucleic acid-binding proteins"/>
    <property type="match status" value="1"/>
</dbReference>
<keyword evidence="6 10" id="KW-0378">Hydrolase</keyword>
<feature type="binding site" evidence="10">
    <location>
        <begin position="168"/>
        <end position="176"/>
    </location>
    <ligand>
        <name>GTP</name>
        <dbReference type="ChEBI" id="CHEBI:37565"/>
    </ligand>
</feature>
<sequence length="301" mass="33904">MKKGKIYQSLSGFYDVKSDGKVYRTKARGNFRKKNIKPIVGDIVEFDITNVNEGYILKMLPRFNELIRPPVANTDQAVVVSSAVEPDFSFSLLDKQLVALEKQKITPIIYISKTDLLSSEKQIDFFKKIAKDYRTIGYDVILPVEVDDPHAIDEVAKKLPHKQSIVMGQTGSGKSTLLNQIDPELKLKTGEVSKSLSRGKHTTRKVSLLTVNEGLIADTPGFSSFDTLDIKSNELKNYFPEFKRVSANCKFRECLHVNEPGCAVKAGVESGTILKSRYDDYLQEYNLLKSQKPVYNKKRGN</sequence>
<dbReference type="InterPro" id="IPR010914">
    <property type="entry name" value="RsgA_GTPase_dom"/>
</dbReference>
<evidence type="ECO:0000256" key="8">
    <source>
        <dbReference type="ARBA" id="ARBA00022884"/>
    </source>
</evidence>
<comment type="similarity">
    <text evidence="10">Belongs to the TRAFAC class YlqF/YawG GTPase family. RsgA subfamily.</text>
</comment>
<feature type="binding site" evidence="10">
    <location>
        <position position="262"/>
    </location>
    <ligand>
        <name>Zn(2+)</name>
        <dbReference type="ChEBI" id="CHEBI:29105"/>
    </ligand>
</feature>
<dbReference type="Pfam" id="PF03193">
    <property type="entry name" value="RsgA_GTPase"/>
    <property type="match status" value="1"/>
</dbReference>
<dbReference type="CDD" id="cd01854">
    <property type="entry name" value="YjeQ_EngC"/>
    <property type="match status" value="1"/>
</dbReference>
<dbReference type="InterPro" id="IPR004881">
    <property type="entry name" value="Ribosome_biogen_GTPase_RsgA"/>
</dbReference>
<protein>
    <recommendedName>
        <fullName evidence="10">Small ribosomal subunit biogenesis GTPase RsgA</fullName>
        <ecNumber evidence="10">3.6.1.-</ecNumber>
    </recommendedName>
</protein>
<dbReference type="Gene3D" id="3.40.50.300">
    <property type="entry name" value="P-loop containing nucleotide triphosphate hydrolases"/>
    <property type="match status" value="1"/>
</dbReference>
<feature type="domain" description="EngC GTPase" evidence="11">
    <location>
        <begin position="72"/>
        <end position="223"/>
    </location>
</feature>
<dbReference type="GO" id="GO:0005525">
    <property type="term" value="F:GTP binding"/>
    <property type="evidence" value="ECO:0007669"/>
    <property type="project" value="UniProtKB-UniRule"/>
</dbReference>
<comment type="subcellular location">
    <subcellularLocation>
        <location evidence="10">Cytoplasm</location>
    </subcellularLocation>
</comment>
<dbReference type="GO" id="GO:0005737">
    <property type="term" value="C:cytoplasm"/>
    <property type="evidence" value="ECO:0007669"/>
    <property type="project" value="UniProtKB-SubCell"/>
</dbReference>
<dbReference type="Gene3D" id="1.10.40.50">
    <property type="entry name" value="Probable gtpase engc, domain 3"/>
    <property type="match status" value="1"/>
</dbReference>
<comment type="function">
    <text evidence="10">One of several proteins that assist in the late maturation steps of the functional core of the 30S ribosomal subunit. Helps release RbfA from mature subunits. May play a role in the assembly of ribosomal proteins into the subunit. Circularly permuted GTPase that catalyzes slow GTP hydrolysis, GTPase activity is stimulated by the 30S ribosomal subunit.</text>
</comment>
<dbReference type="KEGG" id="lfv:LF543_03110"/>
<dbReference type="NCBIfam" id="TIGR00157">
    <property type="entry name" value="ribosome small subunit-dependent GTPase A"/>
    <property type="match status" value="1"/>
</dbReference>
<dbReference type="EMBL" id="CP045562">
    <property type="protein sequence ID" value="QFX92603.1"/>
    <property type="molecule type" value="Genomic_DNA"/>
</dbReference>
<dbReference type="HAMAP" id="MF_01820">
    <property type="entry name" value="GTPase_RsgA"/>
    <property type="match status" value="1"/>
</dbReference>
<dbReference type="GO" id="GO:0046872">
    <property type="term" value="F:metal ion binding"/>
    <property type="evidence" value="ECO:0007669"/>
    <property type="project" value="UniProtKB-KW"/>
</dbReference>
<feature type="binding site" evidence="10">
    <location>
        <position position="249"/>
    </location>
    <ligand>
        <name>Zn(2+)</name>
        <dbReference type="ChEBI" id="CHEBI:29105"/>
    </ligand>
</feature>
<dbReference type="Proteomes" id="UP000327194">
    <property type="component" value="Chromosome"/>
</dbReference>
<keyword evidence="7 10" id="KW-0862">Zinc</keyword>
<proteinExistence type="inferred from homology"/>
<evidence type="ECO:0000256" key="10">
    <source>
        <dbReference type="HAMAP-Rule" id="MF_01820"/>
    </source>
</evidence>
<dbReference type="InterPro" id="IPR031944">
    <property type="entry name" value="RsgA_N"/>
</dbReference>
<evidence type="ECO:0000256" key="4">
    <source>
        <dbReference type="ARBA" id="ARBA00022730"/>
    </source>
</evidence>
<name>A0AAE6P135_9LACO</name>
<keyword evidence="3 10" id="KW-0479">Metal-binding</keyword>
<dbReference type="EC" id="3.6.1.-" evidence="10"/>
<feature type="domain" description="CP-type G" evidence="12">
    <location>
        <begin position="63"/>
        <end position="225"/>
    </location>
</feature>
<evidence type="ECO:0000259" key="11">
    <source>
        <dbReference type="PROSITE" id="PS50936"/>
    </source>
</evidence>
<dbReference type="Gene3D" id="2.40.50.140">
    <property type="entry name" value="Nucleic acid-binding proteins"/>
    <property type="match status" value="1"/>
</dbReference>
<dbReference type="GO" id="GO:0042274">
    <property type="term" value="P:ribosomal small subunit biogenesis"/>
    <property type="evidence" value="ECO:0007669"/>
    <property type="project" value="UniProtKB-UniRule"/>
</dbReference>
<dbReference type="RefSeq" id="WP_010021519.1">
    <property type="nucleotide sequence ID" value="NZ_AZDS01000001.1"/>
</dbReference>
<accession>A0AAE6P135</accession>
<feature type="binding site" evidence="10">
    <location>
        <begin position="112"/>
        <end position="115"/>
    </location>
    <ligand>
        <name>GTP</name>
        <dbReference type="ChEBI" id="CHEBI:37565"/>
    </ligand>
</feature>
<feature type="binding site" evidence="10">
    <location>
        <position position="254"/>
    </location>
    <ligand>
        <name>Zn(2+)</name>
        <dbReference type="ChEBI" id="CHEBI:29105"/>
    </ligand>
</feature>
<dbReference type="Pfam" id="PF16745">
    <property type="entry name" value="RsgA_N"/>
    <property type="match status" value="1"/>
</dbReference>
<dbReference type="CDD" id="cd04466">
    <property type="entry name" value="S1_YloQ_GTPase"/>
    <property type="match status" value="1"/>
</dbReference>
<keyword evidence="1 10" id="KW-0963">Cytoplasm</keyword>
<evidence type="ECO:0000256" key="9">
    <source>
        <dbReference type="ARBA" id="ARBA00023134"/>
    </source>
</evidence>
<dbReference type="InterPro" id="IPR027417">
    <property type="entry name" value="P-loop_NTPase"/>
</dbReference>
<comment type="subunit">
    <text evidence="10">Monomer. Associates with 30S ribosomal subunit, binds 16S rRNA.</text>
</comment>
<evidence type="ECO:0000256" key="7">
    <source>
        <dbReference type="ARBA" id="ARBA00022833"/>
    </source>
</evidence>
<gene>
    <name evidence="10 13" type="primary">rsgA</name>
    <name evidence="13" type="ORF">LF543_03110</name>
</gene>
<feature type="binding site" evidence="10">
    <location>
        <position position="256"/>
    </location>
    <ligand>
        <name>Zn(2+)</name>
        <dbReference type="ChEBI" id="CHEBI:29105"/>
    </ligand>
</feature>
<dbReference type="InterPro" id="IPR030378">
    <property type="entry name" value="G_CP_dom"/>
</dbReference>
<dbReference type="PROSITE" id="PS51721">
    <property type="entry name" value="G_CP"/>
    <property type="match status" value="1"/>
</dbReference>
<evidence type="ECO:0000313" key="14">
    <source>
        <dbReference type="Proteomes" id="UP000327194"/>
    </source>
</evidence>
<keyword evidence="9 10" id="KW-0342">GTP-binding</keyword>
<keyword evidence="4 10" id="KW-0699">rRNA-binding</keyword>
<dbReference type="InterPro" id="IPR012340">
    <property type="entry name" value="NA-bd_OB-fold"/>
</dbReference>
<dbReference type="PANTHER" id="PTHR32120">
    <property type="entry name" value="SMALL RIBOSOMAL SUBUNIT BIOGENESIS GTPASE RSGA"/>
    <property type="match status" value="1"/>
</dbReference>
<comment type="cofactor">
    <cofactor evidence="10">
        <name>Zn(2+)</name>
        <dbReference type="ChEBI" id="CHEBI:29105"/>
    </cofactor>
    <text evidence="10">Binds 1 zinc ion per subunit.</text>
</comment>
<reference evidence="13 14" key="1">
    <citation type="submission" date="2019-10" db="EMBL/GenBank/DDBJ databases">
        <title>Genome sequencing of Lactobacillus fructivorans.</title>
        <authorList>
            <person name="Kim K."/>
        </authorList>
    </citation>
    <scope>NUCLEOTIDE SEQUENCE [LARGE SCALE GENOMIC DNA]</scope>
    <source>
        <strain evidence="13 14">LF543</strain>
    </source>
</reference>
<dbReference type="PROSITE" id="PS50936">
    <property type="entry name" value="ENGC_GTPASE"/>
    <property type="match status" value="1"/>
</dbReference>
<evidence type="ECO:0000256" key="6">
    <source>
        <dbReference type="ARBA" id="ARBA00022801"/>
    </source>
</evidence>
<dbReference type="GO" id="GO:0003924">
    <property type="term" value="F:GTPase activity"/>
    <property type="evidence" value="ECO:0007669"/>
    <property type="project" value="UniProtKB-UniRule"/>
</dbReference>
<evidence type="ECO:0000256" key="1">
    <source>
        <dbReference type="ARBA" id="ARBA00022490"/>
    </source>
</evidence>
<dbReference type="PANTHER" id="PTHR32120:SF11">
    <property type="entry name" value="SMALL RIBOSOMAL SUBUNIT BIOGENESIS GTPASE RSGA 1, MITOCHONDRIAL-RELATED"/>
    <property type="match status" value="1"/>
</dbReference>
<evidence type="ECO:0000313" key="13">
    <source>
        <dbReference type="EMBL" id="QFX92603.1"/>
    </source>
</evidence>
<evidence type="ECO:0000256" key="2">
    <source>
        <dbReference type="ARBA" id="ARBA00022517"/>
    </source>
</evidence>
<evidence type="ECO:0000256" key="5">
    <source>
        <dbReference type="ARBA" id="ARBA00022741"/>
    </source>
</evidence>
<dbReference type="SUPFAM" id="SSF52540">
    <property type="entry name" value="P-loop containing nucleoside triphosphate hydrolases"/>
    <property type="match status" value="1"/>
</dbReference>
<keyword evidence="5 10" id="KW-0547">Nucleotide-binding</keyword>
<keyword evidence="8 10" id="KW-0694">RNA-binding</keyword>